<dbReference type="GO" id="GO:0005576">
    <property type="term" value="C:extracellular region"/>
    <property type="evidence" value="ECO:0007669"/>
    <property type="project" value="UniProtKB-SubCell"/>
</dbReference>
<dbReference type="PROSITE" id="PS00137">
    <property type="entry name" value="SUBTILASE_HIS"/>
    <property type="match status" value="1"/>
</dbReference>
<dbReference type="InterPro" id="IPR050131">
    <property type="entry name" value="Peptidase_S8_subtilisin-like"/>
</dbReference>
<comment type="caution">
    <text evidence="15">The sequence shown here is derived from an EMBL/GenBank/DDBJ whole genome shotgun (WGS) entry which is preliminary data.</text>
</comment>
<proteinExistence type="inferred from homology"/>
<dbReference type="Pfam" id="PF00082">
    <property type="entry name" value="Peptidase_S8"/>
    <property type="match status" value="1"/>
</dbReference>
<dbReference type="PROSITE" id="PS00138">
    <property type="entry name" value="SUBTILASE_SER"/>
    <property type="match status" value="1"/>
</dbReference>
<comment type="similarity">
    <text evidence="3 12 13">Belongs to the peptidase S8 family.</text>
</comment>
<dbReference type="Gene3D" id="3.40.50.200">
    <property type="entry name" value="Peptidase S8/S53 domain"/>
    <property type="match status" value="1"/>
</dbReference>
<feature type="domain" description="SLH" evidence="14">
    <location>
        <begin position="438"/>
        <end position="492"/>
    </location>
</feature>
<evidence type="ECO:0000256" key="6">
    <source>
        <dbReference type="ARBA" id="ARBA00022723"/>
    </source>
</evidence>
<evidence type="ECO:0000256" key="2">
    <source>
        <dbReference type="ARBA" id="ARBA00004613"/>
    </source>
</evidence>
<dbReference type="PROSITE" id="PS51892">
    <property type="entry name" value="SUBTILASE"/>
    <property type="match status" value="1"/>
</dbReference>
<dbReference type="InterPro" id="IPR036852">
    <property type="entry name" value="Peptidase_S8/S53_dom_sf"/>
</dbReference>
<dbReference type="Gene3D" id="3.30.70.80">
    <property type="entry name" value="Peptidase S8 propeptide/proteinase inhibitor I9"/>
    <property type="match status" value="1"/>
</dbReference>
<sequence length="551" mass="59983">MKRLFLFIFLFVLIIPLTVSAEEKEERIILTFDEKIDYELLKHPSIEVHHVFEEYSAVSLTIPSTEREWIKKSPAVKRIDPDPEVRTESTPQMESWGYKSVKADVSKSVGLTGKGVKVGVIDTGIKVDHPDLKVTGGISFVGDQSSYNDDEGHGTHVAGIIGAQDNSFGTVGVAPSVKLYAIKSLDSSGLGNQSDIVAGIDWAIKQDLDIINLSVTANQGSYLLQQVIDRAYSKGIMIVAASGNALTPLSSTTDVLFPARYPSVIAVGSVDAKKVKSSFSYFGPSLELVAPGEDVFSTYSGYVDGVWQDYAIMDGTSMAAPYVAGIAALYKQAYPEKSHKEIRILMQNSAIDLGKKGKDSDYGYGMVQAPHKLAANVFPDIKGGIWYEDEVSYLYSKNLITGYENGYFYPNKPVSRAEAITMIGRALNLSGDLKLTRYSDVPDAHYASGYIETASSKGIVSGFPDGTFKPRNAIIRGDAAIMLDNAFSFAGDVTGKFSDVKENKHYYKAVYSVYSSGIATGYPDGTFKPESNITRAEFAVLLARALEPSFR</sequence>
<feature type="domain" description="SLH" evidence="14">
    <location>
        <begin position="374"/>
        <end position="437"/>
    </location>
</feature>
<feature type="active site" description="Charge relay system" evidence="11 12">
    <location>
        <position position="317"/>
    </location>
</feature>
<keyword evidence="8 12" id="KW-0378">Hydrolase</keyword>
<dbReference type="RefSeq" id="WP_113883838.1">
    <property type="nucleotide sequence ID" value="NZ_QNSF01000008.1"/>
</dbReference>
<keyword evidence="9 12" id="KW-0720">Serine protease</keyword>
<dbReference type="PANTHER" id="PTHR43806:SF11">
    <property type="entry name" value="CEREVISIN-RELATED"/>
    <property type="match status" value="1"/>
</dbReference>
<feature type="active site" description="Charge relay system" evidence="11 12">
    <location>
        <position position="153"/>
    </location>
</feature>
<dbReference type="PRINTS" id="PR00723">
    <property type="entry name" value="SUBTILISIN"/>
</dbReference>
<keyword evidence="16" id="KW-1185">Reference proteome</keyword>
<feature type="domain" description="SLH" evidence="14">
    <location>
        <begin position="493"/>
        <end position="551"/>
    </location>
</feature>
<reference evidence="15 16" key="1">
    <citation type="submission" date="2018-06" db="EMBL/GenBank/DDBJ databases">
        <title>Freshwater and sediment microbial communities from various areas in North America, analyzing microbe dynamics in response to fracking.</title>
        <authorList>
            <person name="Lamendella R."/>
        </authorList>
    </citation>
    <scope>NUCLEOTIDE SEQUENCE [LARGE SCALE GENOMIC DNA]</scope>
    <source>
        <strain evidence="15 16">14_TX</strain>
    </source>
</reference>
<dbReference type="InterPro" id="IPR023827">
    <property type="entry name" value="Peptidase_S8_Asp-AS"/>
</dbReference>
<dbReference type="InterPro" id="IPR034202">
    <property type="entry name" value="Subtilisin_Carlsberg-like"/>
</dbReference>
<comment type="cofactor">
    <cofactor evidence="1">
        <name>Ca(2+)</name>
        <dbReference type="ChEBI" id="CHEBI:29108"/>
    </cofactor>
</comment>
<keyword evidence="10" id="KW-0106">Calcium</keyword>
<keyword evidence="5 12" id="KW-0645">Protease</keyword>
<keyword evidence="6" id="KW-0479">Metal-binding</keyword>
<evidence type="ECO:0000256" key="3">
    <source>
        <dbReference type="ARBA" id="ARBA00011073"/>
    </source>
</evidence>
<organism evidence="15 16">
    <name type="scientific">Cytobacillus firmus</name>
    <name type="common">Bacillus firmus</name>
    <dbReference type="NCBI Taxonomy" id="1399"/>
    <lineage>
        <taxon>Bacteria</taxon>
        <taxon>Bacillati</taxon>
        <taxon>Bacillota</taxon>
        <taxon>Bacilli</taxon>
        <taxon>Bacillales</taxon>
        <taxon>Bacillaceae</taxon>
        <taxon>Cytobacillus</taxon>
    </lineage>
</organism>
<evidence type="ECO:0000256" key="9">
    <source>
        <dbReference type="ARBA" id="ARBA00022825"/>
    </source>
</evidence>
<dbReference type="OrthoDB" id="9798386at2"/>
<evidence type="ECO:0000256" key="1">
    <source>
        <dbReference type="ARBA" id="ARBA00001913"/>
    </source>
</evidence>
<dbReference type="CDD" id="cd07477">
    <property type="entry name" value="Peptidases_S8_Subtilisin_subset"/>
    <property type="match status" value="1"/>
</dbReference>
<gene>
    <name evidence="15" type="ORF">DFO70_108322</name>
</gene>
<evidence type="ECO:0000256" key="10">
    <source>
        <dbReference type="ARBA" id="ARBA00022837"/>
    </source>
</evidence>
<dbReference type="PROSITE" id="PS51272">
    <property type="entry name" value="SLH"/>
    <property type="match status" value="3"/>
</dbReference>
<keyword evidence="7" id="KW-0732">Signal</keyword>
<dbReference type="PROSITE" id="PS00136">
    <property type="entry name" value="SUBTILASE_ASP"/>
    <property type="match status" value="1"/>
</dbReference>
<evidence type="ECO:0000256" key="13">
    <source>
        <dbReference type="RuleBase" id="RU003355"/>
    </source>
</evidence>
<dbReference type="InterPro" id="IPR015500">
    <property type="entry name" value="Peptidase_S8_subtilisin-rel"/>
</dbReference>
<evidence type="ECO:0000256" key="8">
    <source>
        <dbReference type="ARBA" id="ARBA00022801"/>
    </source>
</evidence>
<dbReference type="GO" id="GO:0046872">
    <property type="term" value="F:metal ion binding"/>
    <property type="evidence" value="ECO:0007669"/>
    <property type="project" value="UniProtKB-KW"/>
</dbReference>
<accession>A0A366JSG9</accession>
<dbReference type="Proteomes" id="UP000252731">
    <property type="component" value="Unassembled WGS sequence"/>
</dbReference>
<dbReference type="PANTHER" id="PTHR43806">
    <property type="entry name" value="PEPTIDASE S8"/>
    <property type="match status" value="1"/>
</dbReference>
<dbReference type="InterPro" id="IPR000209">
    <property type="entry name" value="Peptidase_S8/S53_dom"/>
</dbReference>
<dbReference type="InterPro" id="IPR001119">
    <property type="entry name" value="SLH_dom"/>
</dbReference>
<evidence type="ECO:0000256" key="12">
    <source>
        <dbReference type="PROSITE-ProRule" id="PRU01240"/>
    </source>
</evidence>
<keyword evidence="4" id="KW-0964">Secreted</keyword>
<comment type="subcellular location">
    <subcellularLocation>
        <location evidence="2">Secreted</location>
    </subcellularLocation>
</comment>
<dbReference type="InterPro" id="IPR023828">
    <property type="entry name" value="Peptidase_S8_Ser-AS"/>
</dbReference>
<dbReference type="AlphaFoldDB" id="A0A366JSG9"/>
<evidence type="ECO:0000313" key="16">
    <source>
        <dbReference type="Proteomes" id="UP000252731"/>
    </source>
</evidence>
<evidence type="ECO:0000256" key="5">
    <source>
        <dbReference type="ARBA" id="ARBA00022670"/>
    </source>
</evidence>
<dbReference type="EMBL" id="QNSF01000008">
    <property type="protein sequence ID" value="RBP91530.1"/>
    <property type="molecule type" value="Genomic_DNA"/>
</dbReference>
<dbReference type="InterPro" id="IPR022398">
    <property type="entry name" value="Peptidase_S8_His-AS"/>
</dbReference>
<dbReference type="GO" id="GO:0006508">
    <property type="term" value="P:proteolysis"/>
    <property type="evidence" value="ECO:0007669"/>
    <property type="project" value="UniProtKB-KW"/>
</dbReference>
<dbReference type="InterPro" id="IPR037045">
    <property type="entry name" value="S8pro/Inhibitor_I9_sf"/>
</dbReference>
<evidence type="ECO:0000256" key="4">
    <source>
        <dbReference type="ARBA" id="ARBA00022525"/>
    </source>
</evidence>
<dbReference type="GO" id="GO:0004252">
    <property type="term" value="F:serine-type endopeptidase activity"/>
    <property type="evidence" value="ECO:0007669"/>
    <property type="project" value="UniProtKB-UniRule"/>
</dbReference>
<dbReference type="SUPFAM" id="SSF52743">
    <property type="entry name" value="Subtilisin-like"/>
    <property type="match status" value="1"/>
</dbReference>
<evidence type="ECO:0000313" key="15">
    <source>
        <dbReference type="EMBL" id="RBP91530.1"/>
    </source>
</evidence>
<evidence type="ECO:0000256" key="11">
    <source>
        <dbReference type="PIRSR" id="PIRSR615500-1"/>
    </source>
</evidence>
<feature type="active site" description="Charge relay system" evidence="11 12">
    <location>
        <position position="122"/>
    </location>
</feature>
<evidence type="ECO:0000256" key="7">
    <source>
        <dbReference type="ARBA" id="ARBA00022729"/>
    </source>
</evidence>
<protein>
    <submittedName>
        <fullName evidence="15">Subtilisin family serine protease</fullName>
    </submittedName>
</protein>
<evidence type="ECO:0000259" key="14">
    <source>
        <dbReference type="PROSITE" id="PS51272"/>
    </source>
</evidence>
<name>A0A366JSG9_CYTFI</name>
<dbReference type="Pfam" id="PF00395">
    <property type="entry name" value="SLH"/>
    <property type="match status" value="3"/>
</dbReference>